<evidence type="ECO:0000256" key="9">
    <source>
        <dbReference type="ARBA" id="ARBA00022824"/>
    </source>
</evidence>
<dbReference type="EMBL" id="SELW01000121">
    <property type="protein sequence ID" value="TID30761.1"/>
    <property type="molecule type" value="Genomic_DNA"/>
</dbReference>
<keyword evidence="10 14" id="KW-1133">Transmembrane helix</keyword>
<dbReference type="Gene3D" id="2.80.10.50">
    <property type="match status" value="1"/>
</dbReference>
<evidence type="ECO:0000256" key="5">
    <source>
        <dbReference type="ARBA" id="ARBA00022676"/>
    </source>
</evidence>
<feature type="domain" description="MIR" evidence="16">
    <location>
        <begin position="446"/>
        <end position="505"/>
    </location>
</feature>
<dbReference type="PANTHER" id="PTHR10050">
    <property type="entry name" value="DOLICHYL-PHOSPHATE-MANNOSE--PROTEIN MANNOSYLTRANSFERASE"/>
    <property type="match status" value="1"/>
</dbReference>
<evidence type="ECO:0000256" key="11">
    <source>
        <dbReference type="ARBA" id="ARBA00023136"/>
    </source>
</evidence>
<dbReference type="GO" id="GO:0005789">
    <property type="term" value="C:endoplasmic reticulum membrane"/>
    <property type="evidence" value="ECO:0007669"/>
    <property type="project" value="UniProtKB-SubCell"/>
</dbReference>
<keyword evidence="7 14" id="KW-0812">Transmembrane</keyword>
<dbReference type="Proteomes" id="UP000307173">
    <property type="component" value="Unassembled WGS sequence"/>
</dbReference>
<comment type="catalytic activity">
    <reaction evidence="13 14">
        <text>a di-trans,poly-cis-dolichyl beta-D-mannosyl phosphate + L-seryl-[protein] = 3-O-(alpha-D-mannosyl)-L-seryl-[protein] + a di-trans,poly-cis-dolichyl phosphate + H(+)</text>
        <dbReference type="Rhea" id="RHEA:17377"/>
        <dbReference type="Rhea" id="RHEA-COMP:9863"/>
        <dbReference type="Rhea" id="RHEA-COMP:13546"/>
        <dbReference type="Rhea" id="RHEA-COMP:19498"/>
        <dbReference type="Rhea" id="RHEA-COMP:19501"/>
        <dbReference type="ChEBI" id="CHEBI:15378"/>
        <dbReference type="ChEBI" id="CHEBI:29999"/>
        <dbReference type="ChEBI" id="CHEBI:57683"/>
        <dbReference type="ChEBI" id="CHEBI:58211"/>
        <dbReference type="ChEBI" id="CHEBI:137321"/>
        <dbReference type="EC" id="2.4.1.109"/>
    </reaction>
</comment>
<dbReference type="PROSITE" id="PS50919">
    <property type="entry name" value="MIR"/>
    <property type="match status" value="3"/>
</dbReference>
<organism evidence="17 18">
    <name type="scientific">Pichia inconspicua</name>
    <dbReference type="NCBI Taxonomy" id="52247"/>
    <lineage>
        <taxon>Eukaryota</taxon>
        <taxon>Fungi</taxon>
        <taxon>Dikarya</taxon>
        <taxon>Ascomycota</taxon>
        <taxon>Saccharomycotina</taxon>
        <taxon>Pichiomycetes</taxon>
        <taxon>Pichiales</taxon>
        <taxon>Pichiaceae</taxon>
        <taxon>Pichia</taxon>
    </lineage>
</organism>
<evidence type="ECO:0000256" key="13">
    <source>
        <dbReference type="ARBA" id="ARBA00045102"/>
    </source>
</evidence>
<comment type="function">
    <text evidence="14">Transfers mannose from Dol-P-mannose to Ser or Thr residues on proteins.</text>
</comment>
<evidence type="ECO:0000256" key="15">
    <source>
        <dbReference type="SAM" id="MobiDB-lite"/>
    </source>
</evidence>
<protein>
    <recommendedName>
        <fullName evidence="4 14">Dolichyl-phosphate-mannose--protein mannosyltransferase</fullName>
        <ecNumber evidence="4 14">2.4.1.109</ecNumber>
    </recommendedName>
</protein>
<dbReference type="OrthoDB" id="292747at2759"/>
<comment type="pathway">
    <text evidence="2 14">Protein modification; protein glycosylation.</text>
</comment>
<sequence>MGMKNRQLSRTELQELKELRRLFDRRRSTLHSDSSSGSIEEHDNTRESSIAFTSGADVISTKEDLFKKDFDFKADNSPRKSVDKGKKKIKSKTYEKLTLLKVVNHYIAPIMFTILSFYIRHNDIGVNKTVIWDEAHFAKFGSFYNKHTFYHDVHPPLGKMLCGLSEWLVGYNPNTSPDFKFDSGSSYPADINIYEGKSGKVNLWFTLLGISIGCVCSVKWVGLFVTGVVGIYTIVDLWAKFWDPKFKLFNYIKFWLRRVFFLIIIPVSLYMFFFKIHLDLLYLPGEGSGSMNTLFQANMKNTDILAQPRLVQVNDVVTLRSQGMNSNLLHSHQQIYPEGSRQHQVTTYGFKDMNNNWKISNPRSATELNDFIKDGDIIRLFHVLTRSNLHSHEIPGHISKQYWEVSGYGDETVGDAKDDWIVEIVDQLHSSNSTYSELYEKNDQFYKYLHPVSTTFRLKHKVLGCYLGTTGASYPTWGFQQGEVVCLDPKKSFGGSSANWNIESVVESTLPIVKEYKYPKSNFFKDFIQLQRSMAASNNALTPDPSKNDNIASSWWEWPIMRRGIRMSSWSSSTLRYYMFGNPIIIWFTTISVSIYIFVMISIARKWINQQLVLDESAMWTLFTTAIIPLLGYAFHYVPFIVMGRVTYFHHYVPALYFAIFMAGFIVDYFTSFSSPLIKRSIYLVLYVIIISSFWLFHPTCLGMTGPVRDYSYLNWFTTWEIAPYMPFKQAVPVILKLARKQLGL</sequence>
<gene>
    <name evidence="17" type="ORF">CANINC_000677</name>
</gene>
<feature type="transmembrane region" description="Helical" evidence="14">
    <location>
        <begin position="682"/>
        <end position="698"/>
    </location>
</feature>
<evidence type="ECO:0000256" key="10">
    <source>
        <dbReference type="ARBA" id="ARBA00022989"/>
    </source>
</evidence>
<feature type="transmembrane region" description="Helical" evidence="14">
    <location>
        <begin position="648"/>
        <end position="670"/>
    </location>
</feature>
<dbReference type="SMART" id="SM00472">
    <property type="entry name" value="MIR"/>
    <property type="match status" value="3"/>
</dbReference>
<keyword evidence="9 14" id="KW-0256">Endoplasmic reticulum</keyword>
<dbReference type="EC" id="2.4.1.109" evidence="4 14"/>
<comment type="caution">
    <text evidence="17">The sequence shown here is derived from an EMBL/GenBank/DDBJ whole genome shotgun (WGS) entry which is preliminary data.</text>
</comment>
<comment type="similarity">
    <text evidence="3 14">Belongs to the glycosyltransferase 39 family.</text>
</comment>
<evidence type="ECO:0000313" key="17">
    <source>
        <dbReference type="EMBL" id="TID30761.1"/>
    </source>
</evidence>
<dbReference type="Pfam" id="PF02815">
    <property type="entry name" value="MIR"/>
    <property type="match status" value="1"/>
</dbReference>
<keyword evidence="11 14" id="KW-0472">Membrane</keyword>
<reference evidence="17 18" key="1">
    <citation type="journal article" date="2019" name="Front. Genet.">
        <title>Whole-Genome Sequencing of the Opportunistic Yeast Pathogen Candida inconspicua Uncovers Its Hybrid Origin.</title>
        <authorList>
            <person name="Mixao V."/>
            <person name="Hansen A.P."/>
            <person name="Saus E."/>
            <person name="Boekhout T."/>
            <person name="Lass-Florl C."/>
            <person name="Gabaldon T."/>
        </authorList>
    </citation>
    <scope>NUCLEOTIDE SEQUENCE [LARGE SCALE GENOMIC DNA]</scope>
    <source>
        <strain evidence="17 18">CBS 180</strain>
    </source>
</reference>
<evidence type="ECO:0000256" key="12">
    <source>
        <dbReference type="ARBA" id="ARBA00045085"/>
    </source>
</evidence>
<proteinExistence type="inferred from homology"/>
<feature type="transmembrane region" description="Helical" evidence="14">
    <location>
        <begin position="97"/>
        <end position="119"/>
    </location>
</feature>
<evidence type="ECO:0000256" key="8">
    <source>
        <dbReference type="ARBA" id="ARBA00022737"/>
    </source>
</evidence>
<evidence type="ECO:0000256" key="14">
    <source>
        <dbReference type="RuleBase" id="RU367007"/>
    </source>
</evidence>
<evidence type="ECO:0000256" key="7">
    <source>
        <dbReference type="ARBA" id="ARBA00022692"/>
    </source>
</evidence>
<dbReference type="InterPro" id="IPR036300">
    <property type="entry name" value="MIR_dom_sf"/>
</dbReference>
<dbReference type="SUPFAM" id="SSF82109">
    <property type="entry name" value="MIR domain"/>
    <property type="match status" value="1"/>
</dbReference>
<feature type="domain" description="MIR" evidence="16">
    <location>
        <begin position="308"/>
        <end position="362"/>
    </location>
</feature>
<evidence type="ECO:0000256" key="1">
    <source>
        <dbReference type="ARBA" id="ARBA00004477"/>
    </source>
</evidence>
<feature type="domain" description="MIR" evidence="16">
    <location>
        <begin position="369"/>
        <end position="425"/>
    </location>
</feature>
<keyword evidence="6 14" id="KW-0808">Transferase</keyword>
<keyword evidence="5 14" id="KW-0328">Glycosyltransferase</keyword>
<dbReference type="InterPro" id="IPR016093">
    <property type="entry name" value="MIR_motif"/>
</dbReference>
<evidence type="ECO:0000256" key="6">
    <source>
        <dbReference type="ARBA" id="ARBA00022679"/>
    </source>
</evidence>
<dbReference type="PANTHER" id="PTHR10050:SF52">
    <property type="entry name" value="DOLICHYL-PHOSPHATE-MANNOSE--PROTEIN MANNOSYLTRANSFERASE 6"/>
    <property type="match status" value="1"/>
</dbReference>
<keyword evidence="18" id="KW-1185">Reference proteome</keyword>
<name>A0A4T0X5L6_9ASCO</name>
<dbReference type="Pfam" id="PF02366">
    <property type="entry name" value="PMT"/>
    <property type="match status" value="2"/>
</dbReference>
<dbReference type="InterPro" id="IPR003342">
    <property type="entry name" value="ArnT-like_N"/>
</dbReference>
<dbReference type="Pfam" id="PF16192">
    <property type="entry name" value="PMT_4TMC"/>
    <property type="match status" value="1"/>
</dbReference>
<feature type="transmembrane region" description="Helical" evidence="14">
    <location>
        <begin position="620"/>
        <end position="642"/>
    </location>
</feature>
<accession>A0A4T0X5L6</accession>
<comment type="subcellular location">
    <subcellularLocation>
        <location evidence="1 14">Endoplasmic reticulum membrane</location>
        <topology evidence="1 14">Multi-pass membrane protein</topology>
    </subcellularLocation>
</comment>
<evidence type="ECO:0000313" key="18">
    <source>
        <dbReference type="Proteomes" id="UP000307173"/>
    </source>
</evidence>
<dbReference type="GO" id="GO:0004169">
    <property type="term" value="F:dolichyl-phosphate-mannose-protein mannosyltransferase activity"/>
    <property type="evidence" value="ECO:0007669"/>
    <property type="project" value="UniProtKB-UniRule"/>
</dbReference>
<evidence type="ECO:0000256" key="4">
    <source>
        <dbReference type="ARBA" id="ARBA00012839"/>
    </source>
</evidence>
<dbReference type="AlphaFoldDB" id="A0A4T0X5L6"/>
<dbReference type="InterPro" id="IPR032421">
    <property type="entry name" value="PMT_4TMC"/>
</dbReference>
<feature type="region of interest" description="Disordered" evidence="15">
    <location>
        <begin position="27"/>
        <end position="48"/>
    </location>
</feature>
<dbReference type="STRING" id="52247.A0A4T0X5L6"/>
<comment type="catalytic activity">
    <reaction evidence="12 14">
        <text>a di-trans,poly-cis-dolichyl beta-D-mannosyl phosphate + L-threonyl-[protein] = 3-O-(alpha-D-mannosyl)-L-threonyl-[protein] + a di-trans,poly-cis-dolichyl phosphate + H(+)</text>
        <dbReference type="Rhea" id="RHEA:53396"/>
        <dbReference type="Rhea" id="RHEA-COMP:11060"/>
        <dbReference type="Rhea" id="RHEA-COMP:13547"/>
        <dbReference type="Rhea" id="RHEA-COMP:19498"/>
        <dbReference type="Rhea" id="RHEA-COMP:19501"/>
        <dbReference type="ChEBI" id="CHEBI:15378"/>
        <dbReference type="ChEBI" id="CHEBI:30013"/>
        <dbReference type="ChEBI" id="CHEBI:57683"/>
        <dbReference type="ChEBI" id="CHEBI:58211"/>
        <dbReference type="ChEBI" id="CHEBI:137323"/>
        <dbReference type="EC" id="2.4.1.109"/>
    </reaction>
</comment>
<feature type="transmembrane region" description="Helical" evidence="14">
    <location>
        <begin position="577"/>
        <end position="599"/>
    </location>
</feature>
<evidence type="ECO:0000259" key="16">
    <source>
        <dbReference type="PROSITE" id="PS50919"/>
    </source>
</evidence>
<feature type="transmembrane region" description="Helical" evidence="14">
    <location>
        <begin position="255"/>
        <end position="274"/>
    </location>
</feature>
<keyword evidence="8" id="KW-0677">Repeat</keyword>
<evidence type="ECO:0000256" key="2">
    <source>
        <dbReference type="ARBA" id="ARBA00004922"/>
    </source>
</evidence>
<evidence type="ECO:0000256" key="3">
    <source>
        <dbReference type="ARBA" id="ARBA00007222"/>
    </source>
</evidence>
<dbReference type="UniPathway" id="UPA00378"/>
<dbReference type="InterPro" id="IPR027005">
    <property type="entry name" value="PMT-like"/>
</dbReference>
<feature type="transmembrane region" description="Helical" evidence="14">
    <location>
        <begin position="203"/>
        <end position="235"/>
    </location>
</feature>